<dbReference type="Pfam" id="PF13456">
    <property type="entry name" value="RVT_3"/>
    <property type="match status" value="1"/>
</dbReference>
<dbReference type="InterPro" id="IPR002156">
    <property type="entry name" value="RNaseH_domain"/>
</dbReference>
<dbReference type="PANTHER" id="PTHR47074:SF49">
    <property type="entry name" value="POLYNUCLEOTIDYL TRANSFERASE, RIBONUCLEASE H-LIKE SUPERFAMILY PROTEIN"/>
    <property type="match status" value="1"/>
</dbReference>
<protein>
    <recommendedName>
        <fullName evidence="1">RNase H type-1 domain-containing protein</fullName>
    </recommendedName>
</protein>
<dbReference type="CDD" id="cd06222">
    <property type="entry name" value="RNase_H_like"/>
    <property type="match status" value="1"/>
</dbReference>
<dbReference type="GO" id="GO:0004523">
    <property type="term" value="F:RNA-DNA hybrid ribonuclease activity"/>
    <property type="evidence" value="ECO:0007669"/>
    <property type="project" value="InterPro"/>
</dbReference>
<feature type="domain" description="RNase H type-1" evidence="1">
    <location>
        <begin position="100"/>
        <end position="221"/>
    </location>
</feature>
<evidence type="ECO:0000313" key="3">
    <source>
        <dbReference type="Proteomes" id="UP000712281"/>
    </source>
</evidence>
<dbReference type="Gene3D" id="3.30.420.10">
    <property type="entry name" value="Ribonuclease H-like superfamily/Ribonuclease H"/>
    <property type="match status" value="1"/>
</dbReference>
<organism evidence="2 3">
    <name type="scientific">Brassica cretica</name>
    <name type="common">Mustard</name>
    <dbReference type="NCBI Taxonomy" id="69181"/>
    <lineage>
        <taxon>Eukaryota</taxon>
        <taxon>Viridiplantae</taxon>
        <taxon>Streptophyta</taxon>
        <taxon>Embryophyta</taxon>
        <taxon>Tracheophyta</taxon>
        <taxon>Spermatophyta</taxon>
        <taxon>Magnoliopsida</taxon>
        <taxon>eudicotyledons</taxon>
        <taxon>Gunneridae</taxon>
        <taxon>Pentapetalae</taxon>
        <taxon>rosids</taxon>
        <taxon>malvids</taxon>
        <taxon>Brassicales</taxon>
        <taxon>Brassicaceae</taxon>
        <taxon>Brassiceae</taxon>
        <taxon>Brassica</taxon>
    </lineage>
</organism>
<dbReference type="InterPro" id="IPR052929">
    <property type="entry name" value="RNase_H-like_EbsB-rel"/>
</dbReference>
<dbReference type="InterPro" id="IPR044730">
    <property type="entry name" value="RNase_H-like_dom_plant"/>
</dbReference>
<dbReference type="InterPro" id="IPR036397">
    <property type="entry name" value="RNaseH_sf"/>
</dbReference>
<accession>A0A8S9I8M6</accession>
<dbReference type="PANTHER" id="PTHR47074">
    <property type="entry name" value="BNAC02G40300D PROTEIN"/>
    <property type="match status" value="1"/>
</dbReference>
<evidence type="ECO:0000259" key="1">
    <source>
        <dbReference type="Pfam" id="PF13456"/>
    </source>
</evidence>
<dbReference type="InterPro" id="IPR012337">
    <property type="entry name" value="RNaseH-like_sf"/>
</dbReference>
<sequence length="230" mass="25770">MDHKSLNTFRRLLVGSQIKKNLPPYGVSINLLPWICWSIWCSRNHLLFQNRTYSPQETFNKAIYLAREWENAQKPKSAREPSTIAAPQLPTETSSAIRCNTDAAWRSDSTTAGISWIFTAPSTVEVNRGSKIQMHVSSPLLAEALAIREVLQQAISLKLTHIWVRSDSQVLVREINRNRSSSELHGVLSDFTGLTSSFNFYFFSFTPRNSNGSADAIAKACFANFVSSGL</sequence>
<dbReference type="EMBL" id="QGKW02001911">
    <property type="protein sequence ID" value="KAF2565803.1"/>
    <property type="molecule type" value="Genomic_DNA"/>
</dbReference>
<dbReference type="SUPFAM" id="SSF53098">
    <property type="entry name" value="Ribonuclease H-like"/>
    <property type="match status" value="1"/>
</dbReference>
<dbReference type="GO" id="GO:0003676">
    <property type="term" value="F:nucleic acid binding"/>
    <property type="evidence" value="ECO:0007669"/>
    <property type="project" value="InterPro"/>
</dbReference>
<evidence type="ECO:0000313" key="2">
    <source>
        <dbReference type="EMBL" id="KAF2565803.1"/>
    </source>
</evidence>
<comment type="caution">
    <text evidence="2">The sequence shown here is derived from an EMBL/GenBank/DDBJ whole genome shotgun (WGS) entry which is preliminary data.</text>
</comment>
<gene>
    <name evidence="2" type="ORF">F2Q68_00024503</name>
</gene>
<dbReference type="AlphaFoldDB" id="A0A8S9I8M6"/>
<reference evidence="2" key="1">
    <citation type="submission" date="2019-12" db="EMBL/GenBank/DDBJ databases">
        <title>Genome sequencing and annotation of Brassica cretica.</title>
        <authorList>
            <person name="Studholme D.J."/>
            <person name="Sarris P.F."/>
        </authorList>
    </citation>
    <scope>NUCLEOTIDE SEQUENCE</scope>
    <source>
        <strain evidence="2">PFS-001/15</strain>
        <tissue evidence="2">Leaf</tissue>
    </source>
</reference>
<dbReference type="Proteomes" id="UP000712281">
    <property type="component" value="Unassembled WGS sequence"/>
</dbReference>
<proteinExistence type="predicted"/>
<name>A0A8S9I8M6_BRACR</name>